<feature type="compositionally biased region" description="Low complexity" evidence="1">
    <location>
        <begin position="85"/>
        <end position="94"/>
    </location>
</feature>
<feature type="region of interest" description="Disordered" evidence="1">
    <location>
        <begin position="141"/>
        <end position="177"/>
    </location>
</feature>
<feature type="compositionally biased region" description="Basic and acidic residues" evidence="1">
    <location>
        <begin position="74"/>
        <end position="84"/>
    </location>
</feature>
<organism evidence="2 3">
    <name type="scientific">Melanopsichium pennsylvanicum</name>
    <dbReference type="NCBI Taxonomy" id="63383"/>
    <lineage>
        <taxon>Eukaryota</taxon>
        <taxon>Fungi</taxon>
        <taxon>Dikarya</taxon>
        <taxon>Basidiomycota</taxon>
        <taxon>Ustilaginomycotina</taxon>
        <taxon>Ustilaginomycetes</taxon>
        <taxon>Ustilaginales</taxon>
        <taxon>Ustilaginaceae</taxon>
        <taxon>Melanopsichium</taxon>
    </lineage>
</organism>
<name>A0AAJ5C7W3_9BASI</name>
<evidence type="ECO:0000313" key="2">
    <source>
        <dbReference type="EMBL" id="SNX87360.1"/>
    </source>
</evidence>
<protein>
    <submittedName>
        <fullName evidence="2">Uncharacterized protein</fullName>
    </submittedName>
</protein>
<dbReference type="EMBL" id="OAPG01000019">
    <property type="protein sequence ID" value="SNX87360.1"/>
    <property type="molecule type" value="Genomic_DNA"/>
</dbReference>
<comment type="caution">
    <text evidence="2">The sequence shown here is derived from an EMBL/GenBank/DDBJ whole genome shotgun (WGS) entry which is preliminary data.</text>
</comment>
<dbReference type="AlphaFoldDB" id="A0AAJ5C7W3"/>
<accession>A0AAJ5C7W3</accession>
<dbReference type="Proteomes" id="UP001294444">
    <property type="component" value="Unassembled WGS sequence"/>
</dbReference>
<evidence type="ECO:0000313" key="3">
    <source>
        <dbReference type="Proteomes" id="UP001294444"/>
    </source>
</evidence>
<evidence type="ECO:0000256" key="1">
    <source>
        <dbReference type="SAM" id="MobiDB-lite"/>
    </source>
</evidence>
<feature type="compositionally biased region" description="Polar residues" evidence="1">
    <location>
        <begin position="141"/>
        <end position="160"/>
    </location>
</feature>
<gene>
    <name evidence="2" type="ORF">MEPE_06070</name>
</gene>
<sequence>MADGGLSMMLESCNIKFSPYLPLPSFFTYLSSTKSKLISSQQYSALTTQSKPSVSAPPTVVQRVGARPPLPIERLSRSSHDRSSPDPSQRSGRPNTTLLPSNRGWPLPCVAYAYNLSVPVDPIPAVAAQRYLDPTALTISPSRLPQSFKSQPWLQNPSQQDIEHQNRSNVKPKTFLL</sequence>
<reference evidence="2" key="1">
    <citation type="submission" date="2023-10" db="EMBL/GenBank/DDBJ databases">
        <authorList>
            <person name="Guldener U."/>
        </authorList>
    </citation>
    <scope>NUCLEOTIDE SEQUENCE</scope>
    <source>
        <strain evidence="2">Mp4</strain>
    </source>
</reference>
<feature type="region of interest" description="Disordered" evidence="1">
    <location>
        <begin position="47"/>
        <end position="100"/>
    </location>
</feature>
<keyword evidence="3" id="KW-1185">Reference proteome</keyword>
<proteinExistence type="predicted"/>